<name>A0A0K8RK29_IXORI</name>
<accession>A0A0K8RK29</accession>
<feature type="chain" id="PRO_5005518615" evidence="1">
    <location>
        <begin position="19"/>
        <end position="83"/>
    </location>
</feature>
<organism evidence="2">
    <name type="scientific">Ixodes ricinus</name>
    <name type="common">Common tick</name>
    <name type="synonym">Acarus ricinus</name>
    <dbReference type="NCBI Taxonomy" id="34613"/>
    <lineage>
        <taxon>Eukaryota</taxon>
        <taxon>Metazoa</taxon>
        <taxon>Ecdysozoa</taxon>
        <taxon>Arthropoda</taxon>
        <taxon>Chelicerata</taxon>
        <taxon>Arachnida</taxon>
        <taxon>Acari</taxon>
        <taxon>Parasitiformes</taxon>
        <taxon>Ixodida</taxon>
        <taxon>Ixodoidea</taxon>
        <taxon>Ixodidae</taxon>
        <taxon>Ixodinae</taxon>
        <taxon>Ixodes</taxon>
    </lineage>
</organism>
<dbReference type="AlphaFoldDB" id="A0A0K8RK29"/>
<dbReference type="SUPFAM" id="SSF56300">
    <property type="entry name" value="Metallo-dependent phosphatases"/>
    <property type="match status" value="1"/>
</dbReference>
<proteinExistence type="evidence at transcript level"/>
<keyword evidence="1" id="KW-0732">Signal</keyword>
<feature type="signal peptide" evidence="1">
    <location>
        <begin position="1"/>
        <end position="18"/>
    </location>
</feature>
<protein>
    <submittedName>
        <fullName evidence="2">Putative 5'-nucleotidase/apyrase</fullName>
    </submittedName>
</protein>
<dbReference type="Gene3D" id="3.60.21.10">
    <property type="match status" value="1"/>
</dbReference>
<dbReference type="GO" id="GO:0046872">
    <property type="term" value="F:metal ion binding"/>
    <property type="evidence" value="ECO:0007669"/>
    <property type="project" value="InterPro"/>
</dbReference>
<dbReference type="EMBL" id="GADI01002346">
    <property type="protein sequence ID" value="JAA71462.1"/>
    <property type="molecule type" value="mRNA"/>
</dbReference>
<dbReference type="PROSITE" id="PS00785">
    <property type="entry name" value="5_NUCLEOTIDASE_1"/>
    <property type="match status" value="1"/>
</dbReference>
<sequence length="83" mass="9025">MKCLFFLTLLSISSAASSSSGDVFSIALLHTNDIHSHFLQSDGRGANCSEKKAAKKECYGGIARIVTKGKGIKRSRKKNTLFF</sequence>
<dbReference type="GO" id="GO:0016788">
    <property type="term" value="F:hydrolase activity, acting on ester bonds"/>
    <property type="evidence" value="ECO:0007669"/>
    <property type="project" value="InterPro"/>
</dbReference>
<dbReference type="InterPro" id="IPR029052">
    <property type="entry name" value="Metallo-depent_PP-like"/>
</dbReference>
<reference evidence="2" key="1">
    <citation type="submission" date="2012-12" db="EMBL/GenBank/DDBJ databases">
        <title>Identification and characterization of a phenylalanine ammonia-lyase gene family in Isatis indigotica Fort.</title>
        <authorList>
            <person name="Liu Q."/>
            <person name="Chen J."/>
            <person name="Zhou X."/>
            <person name="Di P."/>
            <person name="Xiao Y."/>
            <person name="Xuan H."/>
            <person name="Zhang L."/>
            <person name="Chen W."/>
        </authorList>
    </citation>
    <scope>NUCLEOTIDE SEQUENCE</scope>
    <source>
        <tissue evidence="2">Salivary gland</tissue>
    </source>
</reference>
<dbReference type="InterPro" id="IPR006146">
    <property type="entry name" value="5'-Nucleotdase_CS"/>
</dbReference>
<evidence type="ECO:0000313" key="2">
    <source>
        <dbReference type="EMBL" id="JAA71462.1"/>
    </source>
</evidence>
<dbReference type="GO" id="GO:0000166">
    <property type="term" value="F:nucleotide binding"/>
    <property type="evidence" value="ECO:0007669"/>
    <property type="project" value="InterPro"/>
</dbReference>
<evidence type="ECO:0000256" key="1">
    <source>
        <dbReference type="SAM" id="SignalP"/>
    </source>
</evidence>